<feature type="domain" description="ABM" evidence="1">
    <location>
        <begin position="22"/>
        <end position="121"/>
    </location>
</feature>
<dbReference type="PROSITE" id="PS51725">
    <property type="entry name" value="ABM"/>
    <property type="match status" value="1"/>
</dbReference>
<dbReference type="Gene3D" id="3.30.70.100">
    <property type="match status" value="1"/>
</dbReference>
<dbReference type="SUPFAM" id="SSF54909">
    <property type="entry name" value="Dimeric alpha+beta barrel"/>
    <property type="match status" value="1"/>
</dbReference>
<dbReference type="Proteomes" id="UP000434044">
    <property type="component" value="Unassembled WGS sequence"/>
</dbReference>
<proteinExistence type="predicted"/>
<gene>
    <name evidence="2" type="ORF">GJ668_05750</name>
</gene>
<dbReference type="InterPro" id="IPR007138">
    <property type="entry name" value="ABM_dom"/>
</dbReference>
<dbReference type="OrthoDB" id="9812192at2"/>
<organism evidence="2 3">
    <name type="scientific">Allochromatium palmeri</name>
    <dbReference type="NCBI Taxonomy" id="231048"/>
    <lineage>
        <taxon>Bacteria</taxon>
        <taxon>Pseudomonadati</taxon>
        <taxon>Pseudomonadota</taxon>
        <taxon>Gammaproteobacteria</taxon>
        <taxon>Chromatiales</taxon>
        <taxon>Chromatiaceae</taxon>
        <taxon>Allochromatium</taxon>
    </lineage>
</organism>
<dbReference type="AlphaFoldDB" id="A0A6N8ECI9"/>
<evidence type="ECO:0000259" key="1">
    <source>
        <dbReference type="PROSITE" id="PS51725"/>
    </source>
</evidence>
<keyword evidence="3" id="KW-1185">Reference proteome</keyword>
<dbReference type="EMBL" id="WNKT01000008">
    <property type="protein sequence ID" value="MTW20599.1"/>
    <property type="molecule type" value="Genomic_DNA"/>
</dbReference>
<dbReference type="InterPro" id="IPR011008">
    <property type="entry name" value="Dimeric_a/b-barrel"/>
</dbReference>
<comment type="caution">
    <text evidence="2">The sequence shown here is derived from an EMBL/GenBank/DDBJ whole genome shotgun (WGS) entry which is preliminary data.</text>
</comment>
<reference evidence="2 3" key="1">
    <citation type="submission" date="2019-11" db="EMBL/GenBank/DDBJ databases">
        <title>Whole-genome sequence of the anaerobic purple sulfur bacterium Allochromatium palmeri DSM 15591.</title>
        <authorList>
            <person name="Kyndt J.A."/>
            <person name="Meyer T.E."/>
        </authorList>
    </citation>
    <scope>NUCLEOTIDE SEQUENCE [LARGE SCALE GENOMIC DNA]</scope>
    <source>
        <strain evidence="2 3">DSM 15591</strain>
    </source>
</reference>
<dbReference type="RefSeq" id="WP_155449193.1">
    <property type="nucleotide sequence ID" value="NZ_WNKT01000008.1"/>
</dbReference>
<dbReference type="Pfam" id="PF03992">
    <property type="entry name" value="ABM"/>
    <property type="match status" value="1"/>
</dbReference>
<evidence type="ECO:0000313" key="2">
    <source>
        <dbReference type="EMBL" id="MTW20599.1"/>
    </source>
</evidence>
<accession>A0A6N8ECI9</accession>
<sequence>MPQQNENEFPVPCGLAREFRMIVFSMSIFVPSSQHADLARTLGALLEPVRVAPGCLRCQLYTDFDDPNGFMLVEEWDSQAMLDRHLRSNACKTLLAAIELSTRPPVIRFDDVARRAGIEVMERARHPTNIQEIRR</sequence>
<evidence type="ECO:0000313" key="3">
    <source>
        <dbReference type="Proteomes" id="UP000434044"/>
    </source>
</evidence>
<protein>
    <recommendedName>
        <fullName evidence="1">ABM domain-containing protein</fullName>
    </recommendedName>
</protein>
<name>A0A6N8ECI9_9GAMM</name>